<evidence type="ECO:0000259" key="2">
    <source>
        <dbReference type="Pfam" id="PF25266"/>
    </source>
</evidence>
<feature type="transmembrane region" description="Helical" evidence="1">
    <location>
        <begin position="34"/>
        <end position="59"/>
    </location>
</feature>
<keyword evidence="4" id="KW-1185">Reference proteome</keyword>
<accession>A0A540L9U3</accession>
<dbReference type="InterPro" id="IPR057187">
    <property type="entry name" value="DUF7865"/>
</dbReference>
<dbReference type="Pfam" id="PF25266">
    <property type="entry name" value="DUF7865"/>
    <property type="match status" value="1"/>
</dbReference>
<keyword evidence="1" id="KW-0812">Transmembrane</keyword>
<dbReference type="PANTHER" id="PTHR34274">
    <property type="entry name" value="TRANSMEMBRANE PROTEIN"/>
    <property type="match status" value="1"/>
</dbReference>
<dbReference type="PANTHER" id="PTHR34274:SF7">
    <property type="entry name" value="TRANSMEMBRANE PROTEIN"/>
    <property type="match status" value="1"/>
</dbReference>
<reference evidence="3 4" key="1">
    <citation type="journal article" date="2019" name="G3 (Bethesda)">
        <title>Sequencing of a Wild Apple (Malus baccata) Genome Unravels the Differences Between Cultivated and Wild Apple Species Regarding Disease Resistance and Cold Tolerance.</title>
        <authorList>
            <person name="Chen X."/>
        </authorList>
    </citation>
    <scope>NUCLEOTIDE SEQUENCE [LARGE SCALE GENOMIC DNA]</scope>
    <source>
        <strain evidence="4">cv. Shandingzi</strain>
        <tissue evidence="3">Leaves</tissue>
    </source>
</reference>
<dbReference type="AlphaFoldDB" id="A0A540L9U3"/>
<name>A0A540L9U3_MALBA</name>
<evidence type="ECO:0000313" key="4">
    <source>
        <dbReference type="Proteomes" id="UP000315295"/>
    </source>
</evidence>
<comment type="caution">
    <text evidence="3">The sequence shown here is derived from an EMBL/GenBank/DDBJ whole genome shotgun (WGS) entry which is preliminary data.</text>
</comment>
<proteinExistence type="predicted"/>
<dbReference type="EMBL" id="VIEB01000685">
    <property type="protein sequence ID" value="TQD83254.1"/>
    <property type="molecule type" value="Genomic_DNA"/>
</dbReference>
<dbReference type="Proteomes" id="UP000315295">
    <property type="component" value="Unassembled WGS sequence"/>
</dbReference>
<evidence type="ECO:0000313" key="3">
    <source>
        <dbReference type="EMBL" id="TQD83254.1"/>
    </source>
</evidence>
<dbReference type="STRING" id="106549.A0A540L9U3"/>
<keyword evidence="1" id="KW-1133">Transmembrane helix</keyword>
<protein>
    <recommendedName>
        <fullName evidence="2">DUF7865 domain-containing protein</fullName>
    </recommendedName>
</protein>
<feature type="domain" description="DUF7865" evidence="2">
    <location>
        <begin position="10"/>
        <end position="85"/>
    </location>
</feature>
<organism evidence="3 4">
    <name type="scientific">Malus baccata</name>
    <name type="common">Siberian crab apple</name>
    <name type="synonym">Pyrus baccata</name>
    <dbReference type="NCBI Taxonomy" id="106549"/>
    <lineage>
        <taxon>Eukaryota</taxon>
        <taxon>Viridiplantae</taxon>
        <taxon>Streptophyta</taxon>
        <taxon>Embryophyta</taxon>
        <taxon>Tracheophyta</taxon>
        <taxon>Spermatophyta</taxon>
        <taxon>Magnoliopsida</taxon>
        <taxon>eudicotyledons</taxon>
        <taxon>Gunneridae</taxon>
        <taxon>Pentapetalae</taxon>
        <taxon>rosids</taxon>
        <taxon>fabids</taxon>
        <taxon>Rosales</taxon>
        <taxon>Rosaceae</taxon>
        <taxon>Amygdaloideae</taxon>
        <taxon>Maleae</taxon>
        <taxon>Malus</taxon>
    </lineage>
</organism>
<gene>
    <name evidence="3" type="ORF">C1H46_031176</name>
</gene>
<evidence type="ECO:0000256" key="1">
    <source>
        <dbReference type="SAM" id="Phobius"/>
    </source>
</evidence>
<sequence>MSSLALSSSFASYTFGHVIETAQKLLVSIPHDQLLIWTFNSFSGLLLFVIGFLLLMVSFMNDRDFQSFFAKGCTVLHIFLALWRCGRI</sequence>
<keyword evidence="1" id="KW-0472">Membrane</keyword>